<gene>
    <name evidence="2" type="ORF">MTP16_14440</name>
</gene>
<sequence length="241" mass="24511">MEIPFTPASSELMPVAEAAGQPAAPARRGWLKGFGALLSGLFLSRAAKAAPASAKQVMGGSPYLGEIQIFPFDFAPRGWAQCNGQLLPINQNGALFSLLGTMYGGDGRTTFALPDMRGRVPVGSGTSPTSGSGYNVGLPGGREAATLVVNNLPAHNHGYQVSNATATSNAPNGTLAAVVPASVDLNGAPVNILAYAPSPSGLAEDGRAIQPAGGSQPFSVLAPYQTLNFCIALTGVFPSRS</sequence>
<keyword evidence="3" id="KW-1185">Reference proteome</keyword>
<evidence type="ECO:0000313" key="2">
    <source>
        <dbReference type="EMBL" id="UOE32329.1"/>
    </source>
</evidence>
<reference evidence="2 3" key="1">
    <citation type="submission" date="2022-03" db="EMBL/GenBank/DDBJ databases">
        <title>Hymenobactersp. isolated from the air.</title>
        <authorList>
            <person name="Won M."/>
            <person name="Kwon S.-W."/>
        </authorList>
    </citation>
    <scope>NUCLEOTIDE SEQUENCE [LARGE SCALE GENOMIC DNA]</scope>
    <source>
        <strain evidence="2 3">KACC 22596</strain>
    </source>
</reference>
<dbReference type="InterPro" id="IPR006311">
    <property type="entry name" value="TAT_signal"/>
</dbReference>
<dbReference type="Gene3D" id="3.90.1340.10">
    <property type="entry name" value="Phage tail collar domain"/>
    <property type="match status" value="1"/>
</dbReference>
<dbReference type="PROSITE" id="PS51318">
    <property type="entry name" value="TAT"/>
    <property type="match status" value="1"/>
</dbReference>
<protein>
    <submittedName>
        <fullName evidence="2">Tail fiber protein</fullName>
    </submittedName>
</protein>
<dbReference type="InterPro" id="IPR011083">
    <property type="entry name" value="Phage_tail_collar_dom"/>
</dbReference>
<name>A0ABY4AZN7_9BACT</name>
<organism evidence="2 3">
    <name type="scientific">Hymenobacter monticola</name>
    <dbReference type="NCBI Taxonomy" id="1705399"/>
    <lineage>
        <taxon>Bacteria</taxon>
        <taxon>Pseudomonadati</taxon>
        <taxon>Bacteroidota</taxon>
        <taxon>Cytophagia</taxon>
        <taxon>Cytophagales</taxon>
        <taxon>Hymenobacteraceae</taxon>
        <taxon>Hymenobacter</taxon>
    </lineage>
</organism>
<dbReference type="InterPro" id="IPR037053">
    <property type="entry name" value="Phage_tail_collar_dom_sf"/>
</dbReference>
<evidence type="ECO:0000313" key="3">
    <source>
        <dbReference type="Proteomes" id="UP000831390"/>
    </source>
</evidence>
<dbReference type="RefSeq" id="WP_243510637.1">
    <property type="nucleotide sequence ID" value="NZ_CP094534.1"/>
</dbReference>
<dbReference type="Proteomes" id="UP000831390">
    <property type="component" value="Chromosome"/>
</dbReference>
<dbReference type="EMBL" id="CP094534">
    <property type="protein sequence ID" value="UOE32329.1"/>
    <property type="molecule type" value="Genomic_DNA"/>
</dbReference>
<accession>A0ABY4AZN7</accession>
<evidence type="ECO:0000259" key="1">
    <source>
        <dbReference type="Pfam" id="PF07484"/>
    </source>
</evidence>
<dbReference type="Pfam" id="PF07484">
    <property type="entry name" value="Collar"/>
    <property type="match status" value="1"/>
</dbReference>
<proteinExistence type="predicted"/>
<dbReference type="SUPFAM" id="SSF88874">
    <property type="entry name" value="Receptor-binding domain of short tail fibre protein gp12"/>
    <property type="match status" value="1"/>
</dbReference>
<feature type="domain" description="Phage tail collar" evidence="1">
    <location>
        <begin position="65"/>
        <end position="121"/>
    </location>
</feature>